<dbReference type="PANTHER" id="PTHR11006">
    <property type="entry name" value="PROTEIN ARGININE N-METHYLTRANSFERASE"/>
    <property type="match status" value="1"/>
</dbReference>
<accession>A0A5C6F6A7</accession>
<keyword evidence="2" id="KW-0687">Ribonucleoprotein</keyword>
<dbReference type="SUPFAM" id="SSF53335">
    <property type="entry name" value="S-adenosyl-L-methionine-dependent methyltransferases"/>
    <property type="match status" value="1"/>
</dbReference>
<dbReference type="Gene3D" id="3.40.50.150">
    <property type="entry name" value="Vaccinia Virus protein VP39"/>
    <property type="match status" value="1"/>
</dbReference>
<protein>
    <submittedName>
        <fullName evidence="2">Ribosomal protein L11 methyltransferase</fullName>
    </submittedName>
</protein>
<feature type="domain" description="Methyltransferase" evidence="1">
    <location>
        <begin position="59"/>
        <end position="146"/>
    </location>
</feature>
<organism evidence="2 3">
    <name type="scientific">Rubripirellula tenax</name>
    <dbReference type="NCBI Taxonomy" id="2528015"/>
    <lineage>
        <taxon>Bacteria</taxon>
        <taxon>Pseudomonadati</taxon>
        <taxon>Planctomycetota</taxon>
        <taxon>Planctomycetia</taxon>
        <taxon>Pirellulales</taxon>
        <taxon>Pirellulaceae</taxon>
        <taxon>Rubripirellula</taxon>
    </lineage>
</organism>
<comment type="caution">
    <text evidence="2">The sequence shown here is derived from an EMBL/GenBank/DDBJ whole genome shotgun (WGS) entry which is preliminary data.</text>
</comment>
<keyword evidence="2" id="KW-0689">Ribosomal protein</keyword>
<dbReference type="GO" id="GO:0032259">
    <property type="term" value="P:methylation"/>
    <property type="evidence" value="ECO:0007669"/>
    <property type="project" value="UniProtKB-KW"/>
</dbReference>
<evidence type="ECO:0000313" key="2">
    <source>
        <dbReference type="EMBL" id="TWU56522.1"/>
    </source>
</evidence>
<dbReference type="RefSeq" id="WP_146457653.1">
    <property type="nucleotide sequence ID" value="NZ_SJPW01000003.1"/>
</dbReference>
<dbReference type="Proteomes" id="UP000318288">
    <property type="component" value="Unassembled WGS sequence"/>
</dbReference>
<dbReference type="CDD" id="cd02440">
    <property type="entry name" value="AdoMet_MTases"/>
    <property type="match status" value="1"/>
</dbReference>
<dbReference type="InterPro" id="IPR025799">
    <property type="entry name" value="Arg_MeTrfase"/>
</dbReference>
<reference evidence="2 3" key="1">
    <citation type="submission" date="2019-02" db="EMBL/GenBank/DDBJ databases">
        <title>Deep-cultivation of Planctomycetes and their phenomic and genomic characterization uncovers novel biology.</title>
        <authorList>
            <person name="Wiegand S."/>
            <person name="Jogler M."/>
            <person name="Boedeker C."/>
            <person name="Pinto D."/>
            <person name="Vollmers J."/>
            <person name="Rivas-Marin E."/>
            <person name="Kohn T."/>
            <person name="Peeters S.H."/>
            <person name="Heuer A."/>
            <person name="Rast P."/>
            <person name="Oberbeckmann S."/>
            <person name="Bunk B."/>
            <person name="Jeske O."/>
            <person name="Meyerdierks A."/>
            <person name="Storesund J.E."/>
            <person name="Kallscheuer N."/>
            <person name="Luecker S."/>
            <person name="Lage O.M."/>
            <person name="Pohl T."/>
            <person name="Merkel B.J."/>
            <person name="Hornburger P."/>
            <person name="Mueller R.-W."/>
            <person name="Bruemmer F."/>
            <person name="Labrenz M."/>
            <person name="Spormann A.M."/>
            <person name="Op Den Camp H."/>
            <person name="Overmann J."/>
            <person name="Amann R."/>
            <person name="Jetten M.S.M."/>
            <person name="Mascher T."/>
            <person name="Medema M.H."/>
            <person name="Devos D.P."/>
            <person name="Kaster A.-K."/>
            <person name="Ovreas L."/>
            <person name="Rohde M."/>
            <person name="Galperin M.Y."/>
            <person name="Jogler C."/>
        </authorList>
    </citation>
    <scope>NUCLEOTIDE SEQUENCE [LARGE SCALE GENOMIC DNA]</scope>
    <source>
        <strain evidence="2 3">Poly51</strain>
    </source>
</reference>
<name>A0A5C6F6A7_9BACT</name>
<dbReference type="InterPro" id="IPR029063">
    <property type="entry name" value="SAM-dependent_MTases_sf"/>
</dbReference>
<dbReference type="AlphaFoldDB" id="A0A5C6F6A7"/>
<keyword evidence="3" id="KW-1185">Reference proteome</keyword>
<dbReference type="EMBL" id="SJPW01000003">
    <property type="protein sequence ID" value="TWU56522.1"/>
    <property type="molecule type" value="Genomic_DNA"/>
</dbReference>
<dbReference type="GO" id="GO:0016274">
    <property type="term" value="F:protein-arginine N-methyltransferase activity"/>
    <property type="evidence" value="ECO:0007669"/>
    <property type="project" value="InterPro"/>
</dbReference>
<dbReference type="Pfam" id="PF13649">
    <property type="entry name" value="Methyltransf_25"/>
    <property type="match status" value="1"/>
</dbReference>
<dbReference type="GO" id="GO:0005840">
    <property type="term" value="C:ribosome"/>
    <property type="evidence" value="ECO:0007669"/>
    <property type="project" value="UniProtKB-KW"/>
</dbReference>
<sequence length="305" mass="33430">MTTSYPLTDAPVSPHVADDEQTLGQFIPLLYHYNMLQDADRVGAFREAIDLVVQPGMHVVELGGGTGILSSFAAKRGARVTCVERNPELVACARRFVGLNELEEQITVVRADACEFVSDTPVDVVVCEMLHVGLLREKQAQVIAAFKKNHVRKHGPKLPIFLPEASILMAEPVTQSFDFAGYHAPVPLFHPPRVDQPGTQAITTLSPYANIAYDGTIPMKFNVRQDVTPTNNGQANAVRFVTQNVITVDIDSQRAITWPNQCLVLPLRQPVKLTMGMKAEMSFHYQAGGSVESLASTLKLVSIAR</sequence>
<gene>
    <name evidence="2" type="ORF">Poly51_24330</name>
</gene>
<dbReference type="InterPro" id="IPR041698">
    <property type="entry name" value="Methyltransf_25"/>
</dbReference>
<keyword evidence="2" id="KW-0489">Methyltransferase</keyword>
<evidence type="ECO:0000313" key="3">
    <source>
        <dbReference type="Proteomes" id="UP000318288"/>
    </source>
</evidence>
<keyword evidence="2" id="KW-0808">Transferase</keyword>
<dbReference type="PANTHER" id="PTHR11006:SF53">
    <property type="entry name" value="PROTEIN ARGININE N-METHYLTRANSFERASE 3"/>
    <property type="match status" value="1"/>
</dbReference>
<evidence type="ECO:0000259" key="1">
    <source>
        <dbReference type="Pfam" id="PF13649"/>
    </source>
</evidence>
<dbReference type="GO" id="GO:0042054">
    <property type="term" value="F:histone methyltransferase activity"/>
    <property type="evidence" value="ECO:0007669"/>
    <property type="project" value="TreeGrafter"/>
</dbReference>
<dbReference type="OrthoDB" id="154490at2"/>
<proteinExistence type="predicted"/>